<dbReference type="CDD" id="cd05581">
    <property type="entry name" value="STKc_PDK1"/>
    <property type="match status" value="1"/>
</dbReference>
<feature type="domain" description="Protein kinase" evidence="17">
    <location>
        <begin position="35"/>
        <end position="303"/>
    </location>
</feature>
<keyword evidence="7 15" id="KW-0723">Serine/threonine-protein kinase</keyword>
<dbReference type="CDD" id="cd01262">
    <property type="entry name" value="PH_PDK1"/>
    <property type="match status" value="1"/>
</dbReference>
<accession>A0A9P0DLF5</accession>
<dbReference type="EMBL" id="OU896711">
    <property type="protein sequence ID" value="CAH1171223.1"/>
    <property type="molecule type" value="Genomic_DNA"/>
</dbReference>
<evidence type="ECO:0000256" key="7">
    <source>
        <dbReference type="ARBA" id="ARBA00022527"/>
    </source>
</evidence>
<dbReference type="InterPro" id="IPR017441">
    <property type="entry name" value="Protein_kinase_ATP_BS"/>
</dbReference>
<dbReference type="InterPro" id="IPR039046">
    <property type="entry name" value="PDPK1"/>
</dbReference>
<name>A0A9P0DLF5_PHACE</name>
<dbReference type="GO" id="GO:0035556">
    <property type="term" value="P:intracellular signal transduction"/>
    <property type="evidence" value="ECO:0007669"/>
    <property type="project" value="TreeGrafter"/>
</dbReference>
<dbReference type="FunFam" id="3.30.200.20:FF:000191">
    <property type="entry name" value="3-phosphoinositide-dependent protein kinase 2-like"/>
    <property type="match status" value="1"/>
</dbReference>
<keyword evidence="10" id="KW-0418">Kinase</keyword>
<evidence type="ECO:0000256" key="12">
    <source>
        <dbReference type="ARBA" id="ARBA00047899"/>
    </source>
</evidence>
<comment type="similarity">
    <text evidence="2">Belongs to the protein kinase superfamily. AGC Ser/Thr protein kinase family. PDPK1 subfamily.</text>
</comment>
<reference evidence="18" key="1">
    <citation type="submission" date="2022-01" db="EMBL/GenBank/DDBJ databases">
        <authorList>
            <person name="King R."/>
        </authorList>
    </citation>
    <scope>NUCLEOTIDE SEQUENCE</scope>
</reference>
<evidence type="ECO:0000256" key="6">
    <source>
        <dbReference type="ARBA" id="ARBA00022490"/>
    </source>
</evidence>
<dbReference type="PANTHER" id="PTHR24356">
    <property type="entry name" value="SERINE/THREONINE-PROTEIN KINASE"/>
    <property type="match status" value="1"/>
</dbReference>
<dbReference type="PROSITE" id="PS00108">
    <property type="entry name" value="PROTEIN_KINASE_ST"/>
    <property type="match status" value="1"/>
</dbReference>
<evidence type="ECO:0000256" key="10">
    <source>
        <dbReference type="ARBA" id="ARBA00022777"/>
    </source>
</evidence>
<dbReference type="Pfam" id="PF00069">
    <property type="entry name" value="Pkinase"/>
    <property type="match status" value="1"/>
</dbReference>
<evidence type="ECO:0000256" key="14">
    <source>
        <dbReference type="PROSITE-ProRule" id="PRU10141"/>
    </source>
</evidence>
<dbReference type="AlphaFoldDB" id="A0A9P0DLF5"/>
<evidence type="ECO:0000259" key="17">
    <source>
        <dbReference type="PROSITE" id="PS50011"/>
    </source>
</evidence>
<dbReference type="InterPro" id="IPR000719">
    <property type="entry name" value="Prot_kinase_dom"/>
</dbReference>
<proteinExistence type="inferred from homology"/>
<evidence type="ECO:0000256" key="13">
    <source>
        <dbReference type="ARBA" id="ARBA00048679"/>
    </source>
</evidence>
<dbReference type="GO" id="GO:0005524">
    <property type="term" value="F:ATP binding"/>
    <property type="evidence" value="ECO:0007669"/>
    <property type="project" value="UniProtKB-UniRule"/>
</dbReference>
<dbReference type="InterPro" id="IPR050236">
    <property type="entry name" value="Ser_Thr_kinase_AGC"/>
</dbReference>
<dbReference type="FunFam" id="1.10.510.10:FF:000833">
    <property type="entry name" value="AGC family protein kinase"/>
    <property type="match status" value="1"/>
</dbReference>
<dbReference type="SMART" id="SM00220">
    <property type="entry name" value="S_TKc"/>
    <property type="match status" value="1"/>
</dbReference>
<sequence length="491" mass="56918">MCVCLEVHGFSLCPSVNFNMTPPAEEVRKRTPSDYIFGKVLGEGSFSTVYLAKDIHTNKEYAIKVLEKAHIIREKKTENVMREKEVLRILGNSSPYFVRLYWTFQDPERLYFVLSYAKNGDVLSQLEKQQCLSIECARYYTSELILGLEFLHDRGIVHRDLKPENLLFQENWHLLITDLGSAKIMTDCDNENDDFDKRRRNSFVGTAQFVSPEMLTDTSSSYESDLWALGCIIYQIVSGVMPFRGGSEYLVFQKILKLLYDFPEGFDRVAKDLVEKLLVIDPRQRLGANDEKRYTSLRDHAFFNGQNWDDLGPPPAMFDTSDEPNAKIIPDHLEPGLDEEKASRLHLDLLTPPPEPPSRKKSPPNRRITDLTPLEIQQRLEAQKSNIYHSFVEDNLIVKQGVVDKRKGLFARRRVFLLTLGPHLYYVDPVTMTFKGEVPWSADMRTEAKNFKTFFVHTPNRKYYLEDPEGYALEWCKAIDDVKSYYYPEKT</sequence>
<evidence type="ECO:0000256" key="8">
    <source>
        <dbReference type="ARBA" id="ARBA00022679"/>
    </source>
</evidence>
<evidence type="ECO:0000313" key="19">
    <source>
        <dbReference type="Proteomes" id="UP001153737"/>
    </source>
</evidence>
<evidence type="ECO:0000256" key="2">
    <source>
        <dbReference type="ARBA" id="ARBA00010006"/>
    </source>
</evidence>
<comment type="catalytic activity">
    <reaction evidence="13">
        <text>L-seryl-[protein] + ATP = O-phospho-L-seryl-[protein] + ADP + H(+)</text>
        <dbReference type="Rhea" id="RHEA:17989"/>
        <dbReference type="Rhea" id="RHEA-COMP:9863"/>
        <dbReference type="Rhea" id="RHEA-COMP:11604"/>
        <dbReference type="ChEBI" id="CHEBI:15378"/>
        <dbReference type="ChEBI" id="CHEBI:29999"/>
        <dbReference type="ChEBI" id="CHEBI:30616"/>
        <dbReference type="ChEBI" id="CHEBI:83421"/>
        <dbReference type="ChEBI" id="CHEBI:456216"/>
        <dbReference type="EC" id="2.7.11.1"/>
    </reaction>
</comment>
<dbReference type="InterPro" id="IPR008271">
    <property type="entry name" value="Ser/Thr_kinase_AS"/>
</dbReference>
<dbReference type="GO" id="GO:1901701">
    <property type="term" value="P:cellular response to oxygen-containing compound"/>
    <property type="evidence" value="ECO:0007669"/>
    <property type="project" value="UniProtKB-ARBA"/>
</dbReference>
<keyword evidence="9 14" id="KW-0547">Nucleotide-binding</keyword>
<gene>
    <name evidence="18" type="ORF">PHAECO_LOCUS9493</name>
</gene>
<dbReference type="EC" id="2.7.11.1" evidence="3"/>
<dbReference type="SUPFAM" id="SSF50729">
    <property type="entry name" value="PH domain-like"/>
    <property type="match status" value="1"/>
</dbReference>
<dbReference type="Proteomes" id="UP001153737">
    <property type="component" value="Chromosome 5"/>
</dbReference>
<dbReference type="GO" id="GO:0004674">
    <property type="term" value="F:protein serine/threonine kinase activity"/>
    <property type="evidence" value="ECO:0007669"/>
    <property type="project" value="UniProtKB-KW"/>
</dbReference>
<evidence type="ECO:0000256" key="15">
    <source>
        <dbReference type="RuleBase" id="RU000304"/>
    </source>
</evidence>
<keyword evidence="11 14" id="KW-0067">ATP-binding</keyword>
<feature type="region of interest" description="Disordered" evidence="16">
    <location>
        <begin position="348"/>
        <end position="367"/>
    </location>
</feature>
<dbReference type="InterPro" id="IPR011993">
    <property type="entry name" value="PH-like_dom_sf"/>
</dbReference>
<dbReference type="PANTHER" id="PTHR24356:SF163">
    <property type="entry name" value="3-PHOSPHOINOSITIDE-DEPENDENT PROTEIN KINASE 1-RELATED"/>
    <property type="match status" value="1"/>
</dbReference>
<evidence type="ECO:0000256" key="5">
    <source>
        <dbReference type="ARBA" id="ARBA00022473"/>
    </source>
</evidence>
<keyword evidence="6" id="KW-0963">Cytoplasm</keyword>
<dbReference type="Gene3D" id="3.30.200.20">
    <property type="entry name" value="Phosphorylase Kinase, domain 1"/>
    <property type="match status" value="1"/>
</dbReference>
<dbReference type="PROSITE" id="PS00107">
    <property type="entry name" value="PROTEIN_KINASE_ATP"/>
    <property type="match status" value="1"/>
</dbReference>
<dbReference type="GO" id="GO:0048638">
    <property type="term" value="P:regulation of developmental growth"/>
    <property type="evidence" value="ECO:0007669"/>
    <property type="project" value="UniProtKB-ARBA"/>
</dbReference>
<dbReference type="SUPFAM" id="SSF56112">
    <property type="entry name" value="Protein kinase-like (PK-like)"/>
    <property type="match status" value="1"/>
</dbReference>
<comment type="subcellular location">
    <subcellularLocation>
        <location evidence="1">Cytoplasm</location>
    </subcellularLocation>
</comment>
<dbReference type="Pfam" id="PF14593">
    <property type="entry name" value="PH_3"/>
    <property type="match status" value="1"/>
</dbReference>
<comment type="catalytic activity">
    <reaction evidence="12">
        <text>L-threonyl-[protein] + ATP = O-phospho-L-threonyl-[protein] + ADP + H(+)</text>
        <dbReference type="Rhea" id="RHEA:46608"/>
        <dbReference type="Rhea" id="RHEA-COMP:11060"/>
        <dbReference type="Rhea" id="RHEA-COMP:11605"/>
        <dbReference type="ChEBI" id="CHEBI:15378"/>
        <dbReference type="ChEBI" id="CHEBI:30013"/>
        <dbReference type="ChEBI" id="CHEBI:30616"/>
        <dbReference type="ChEBI" id="CHEBI:61977"/>
        <dbReference type="ChEBI" id="CHEBI:456216"/>
        <dbReference type="EC" id="2.7.11.1"/>
    </reaction>
</comment>
<keyword evidence="5" id="KW-0217">Developmental protein</keyword>
<evidence type="ECO:0000256" key="11">
    <source>
        <dbReference type="ARBA" id="ARBA00022840"/>
    </source>
</evidence>
<dbReference type="PROSITE" id="PS50011">
    <property type="entry name" value="PROTEIN_KINASE_DOM"/>
    <property type="match status" value="1"/>
</dbReference>
<evidence type="ECO:0000256" key="4">
    <source>
        <dbReference type="ARBA" id="ARBA00018538"/>
    </source>
</evidence>
<dbReference type="InterPro" id="IPR033931">
    <property type="entry name" value="PDK1-typ_PH"/>
</dbReference>
<dbReference type="Gene3D" id="1.10.510.10">
    <property type="entry name" value="Transferase(Phosphotransferase) domain 1"/>
    <property type="match status" value="1"/>
</dbReference>
<evidence type="ECO:0000256" key="16">
    <source>
        <dbReference type="SAM" id="MobiDB-lite"/>
    </source>
</evidence>
<evidence type="ECO:0000313" key="18">
    <source>
        <dbReference type="EMBL" id="CAH1171223.1"/>
    </source>
</evidence>
<keyword evidence="19" id="KW-1185">Reference proteome</keyword>
<dbReference type="InterPro" id="IPR011009">
    <property type="entry name" value="Kinase-like_dom_sf"/>
</dbReference>
<feature type="binding site" evidence="14">
    <location>
        <position position="64"/>
    </location>
    <ligand>
        <name>ATP</name>
        <dbReference type="ChEBI" id="CHEBI:30616"/>
    </ligand>
</feature>
<dbReference type="OrthoDB" id="347657at2759"/>
<dbReference type="GO" id="GO:0005737">
    <property type="term" value="C:cytoplasm"/>
    <property type="evidence" value="ECO:0007669"/>
    <property type="project" value="UniProtKB-SubCell"/>
</dbReference>
<evidence type="ECO:0000256" key="9">
    <source>
        <dbReference type="ARBA" id="ARBA00022741"/>
    </source>
</evidence>
<protein>
    <recommendedName>
        <fullName evidence="4">3-phosphoinositide-dependent protein kinase 1</fullName>
        <ecNumber evidence="3">2.7.11.1</ecNumber>
    </recommendedName>
</protein>
<dbReference type="FunFam" id="2.30.29.30:FF:000324">
    <property type="entry name" value="Phosphoinositide-dependent kinase 1, isoform F"/>
    <property type="match status" value="1"/>
</dbReference>
<reference evidence="18" key="2">
    <citation type="submission" date="2022-10" db="EMBL/GenBank/DDBJ databases">
        <authorList>
            <consortium name="ENA_rothamsted_submissions"/>
            <consortium name="culmorum"/>
            <person name="King R."/>
        </authorList>
    </citation>
    <scope>NUCLEOTIDE SEQUENCE</scope>
</reference>
<organism evidence="18 19">
    <name type="scientific">Phaedon cochleariae</name>
    <name type="common">Mustard beetle</name>
    <dbReference type="NCBI Taxonomy" id="80249"/>
    <lineage>
        <taxon>Eukaryota</taxon>
        <taxon>Metazoa</taxon>
        <taxon>Ecdysozoa</taxon>
        <taxon>Arthropoda</taxon>
        <taxon>Hexapoda</taxon>
        <taxon>Insecta</taxon>
        <taxon>Pterygota</taxon>
        <taxon>Neoptera</taxon>
        <taxon>Endopterygota</taxon>
        <taxon>Coleoptera</taxon>
        <taxon>Polyphaga</taxon>
        <taxon>Cucujiformia</taxon>
        <taxon>Chrysomeloidea</taxon>
        <taxon>Chrysomelidae</taxon>
        <taxon>Chrysomelinae</taxon>
        <taxon>Chrysomelini</taxon>
        <taxon>Phaedon</taxon>
    </lineage>
</organism>
<evidence type="ECO:0000256" key="3">
    <source>
        <dbReference type="ARBA" id="ARBA00012513"/>
    </source>
</evidence>
<dbReference type="Gene3D" id="2.30.29.30">
    <property type="entry name" value="Pleckstrin-homology domain (PH domain)/Phosphotyrosine-binding domain (PTB)"/>
    <property type="match status" value="1"/>
</dbReference>
<evidence type="ECO:0000256" key="1">
    <source>
        <dbReference type="ARBA" id="ARBA00004496"/>
    </source>
</evidence>
<keyword evidence="8" id="KW-0808">Transferase</keyword>